<accession>A0ABT2K7T3</accession>
<protein>
    <submittedName>
        <fullName evidence="2">Glycosyltransferase family 61 protein</fullName>
    </submittedName>
</protein>
<proteinExistence type="predicted"/>
<gene>
    <name evidence="2" type="ORF">MU516_06940</name>
</gene>
<dbReference type="RefSeq" id="WP_260276493.1">
    <property type="nucleotide sequence ID" value="NZ_JANAVZ010000003.1"/>
</dbReference>
<evidence type="ECO:0000259" key="1">
    <source>
        <dbReference type="Pfam" id="PF04577"/>
    </source>
</evidence>
<keyword evidence="3" id="KW-1185">Reference proteome</keyword>
<reference evidence="2 3" key="1">
    <citation type="submission" date="2022-04" db="EMBL/GenBank/DDBJ databases">
        <title>Paracoccus sp. YLB-12 draft genome sequence.</title>
        <authorList>
            <person name="Yu L."/>
        </authorList>
    </citation>
    <scope>NUCLEOTIDE SEQUENCE [LARGE SCALE GENOMIC DNA]</scope>
    <source>
        <strain evidence="2 3">YLB-12</strain>
    </source>
</reference>
<feature type="domain" description="Glycosyltransferase 61 catalytic" evidence="1">
    <location>
        <begin position="136"/>
        <end position="296"/>
    </location>
</feature>
<sequence>MHLQDLRPLTNKLRRIAGFGPADLTDLAIERWEISPAEIREVPPAICLPGQAERITRTEFAPLRDVLMSLHGDPCEHVPATMAYRLRDVDFVDGVLYAGKAELHLRRRRRSPLAHRRPRHSISGAIYETWVGNRWFGNWLLDDCLSYRLAETAGDPVTSTSPRGGHVPRYEELLSMSPARVEDVHFDELILFDDHHNNSGRLARAQDMRDRLLAGRDPAPNPGVFLYRGRSGDARVLENEDELAEKLQAQYGFRIMFPEDHTVDELLDACGATRIVAGVEGSQLNHGMAVMPPGGTLLTLQPADRATTAMKLLSDRWQQRFAMIVGAGHAGSFHIAWDDLRRTLDLIL</sequence>
<dbReference type="InterPro" id="IPR049625">
    <property type="entry name" value="Glyco_transf_61_cat"/>
</dbReference>
<evidence type="ECO:0000313" key="3">
    <source>
        <dbReference type="Proteomes" id="UP001320702"/>
    </source>
</evidence>
<comment type="caution">
    <text evidence="2">The sequence shown here is derived from an EMBL/GenBank/DDBJ whole genome shotgun (WGS) entry which is preliminary data.</text>
</comment>
<evidence type="ECO:0000313" key="2">
    <source>
        <dbReference type="EMBL" id="MCT4332604.1"/>
    </source>
</evidence>
<organism evidence="2 3">
    <name type="scientific">Paracoccus maritimus</name>
    <dbReference type="NCBI Taxonomy" id="2933292"/>
    <lineage>
        <taxon>Bacteria</taxon>
        <taxon>Pseudomonadati</taxon>
        <taxon>Pseudomonadota</taxon>
        <taxon>Alphaproteobacteria</taxon>
        <taxon>Rhodobacterales</taxon>
        <taxon>Paracoccaceae</taxon>
        <taxon>Paracoccus</taxon>
    </lineage>
</organism>
<dbReference type="EMBL" id="JANAVZ010000003">
    <property type="protein sequence ID" value="MCT4332604.1"/>
    <property type="molecule type" value="Genomic_DNA"/>
</dbReference>
<dbReference type="Pfam" id="PF04577">
    <property type="entry name" value="Glyco_transf_61"/>
    <property type="match status" value="1"/>
</dbReference>
<dbReference type="Proteomes" id="UP001320702">
    <property type="component" value="Unassembled WGS sequence"/>
</dbReference>
<name>A0ABT2K7T3_9RHOB</name>